<evidence type="ECO:0000313" key="4">
    <source>
        <dbReference type="EnsemblMetazoa" id="XP_030843612"/>
    </source>
</evidence>
<dbReference type="Proteomes" id="UP000007110">
    <property type="component" value="Unassembled WGS sequence"/>
</dbReference>
<reference evidence="4" key="2">
    <citation type="submission" date="2021-01" db="UniProtKB">
        <authorList>
            <consortium name="EnsemblMetazoa"/>
        </authorList>
    </citation>
    <scope>IDENTIFICATION</scope>
</reference>
<dbReference type="InterPro" id="IPR002048">
    <property type="entry name" value="EF_hand_dom"/>
</dbReference>
<dbReference type="CDD" id="cd00051">
    <property type="entry name" value="EFh"/>
    <property type="match status" value="2"/>
</dbReference>
<feature type="domain" description="EF-hand" evidence="3">
    <location>
        <begin position="154"/>
        <end position="189"/>
    </location>
</feature>
<evidence type="ECO:0000256" key="1">
    <source>
        <dbReference type="ARBA" id="ARBA00022737"/>
    </source>
</evidence>
<keyword evidence="2" id="KW-0106">Calcium</keyword>
<dbReference type="GO" id="GO:0005509">
    <property type="term" value="F:calcium ion binding"/>
    <property type="evidence" value="ECO:0007669"/>
    <property type="project" value="InterPro"/>
</dbReference>
<proteinExistence type="predicted"/>
<name>A0A7M7NYQ6_STRPU</name>
<dbReference type="OrthoDB" id="343296at2759"/>
<dbReference type="GeneID" id="100893021"/>
<keyword evidence="5" id="KW-1185">Reference proteome</keyword>
<protein>
    <recommendedName>
        <fullName evidence="3">EF-hand domain-containing protein</fullName>
    </recommendedName>
</protein>
<dbReference type="SMART" id="SM00054">
    <property type="entry name" value="EFh"/>
    <property type="match status" value="3"/>
</dbReference>
<dbReference type="AlphaFoldDB" id="A0A7M7NYQ6"/>
<dbReference type="PANTHER" id="PTHR23050">
    <property type="entry name" value="CALCIUM BINDING PROTEIN"/>
    <property type="match status" value="1"/>
</dbReference>
<dbReference type="EnsemblMetazoa" id="XM_030987752">
    <property type="protein sequence ID" value="XP_030843612"/>
    <property type="gene ID" value="LOC100893021"/>
</dbReference>
<organism evidence="4 5">
    <name type="scientific">Strongylocentrotus purpuratus</name>
    <name type="common">Purple sea urchin</name>
    <dbReference type="NCBI Taxonomy" id="7668"/>
    <lineage>
        <taxon>Eukaryota</taxon>
        <taxon>Metazoa</taxon>
        <taxon>Echinodermata</taxon>
        <taxon>Eleutherozoa</taxon>
        <taxon>Echinozoa</taxon>
        <taxon>Echinoidea</taxon>
        <taxon>Euechinoidea</taxon>
        <taxon>Echinacea</taxon>
        <taxon>Camarodonta</taxon>
        <taxon>Echinidea</taxon>
        <taxon>Strongylocentrotidae</taxon>
        <taxon>Strongylocentrotus</taxon>
    </lineage>
</organism>
<keyword evidence="1" id="KW-0677">Repeat</keyword>
<dbReference type="InterPro" id="IPR011992">
    <property type="entry name" value="EF-hand-dom_pair"/>
</dbReference>
<dbReference type="Gene3D" id="1.10.238.10">
    <property type="entry name" value="EF-hand"/>
    <property type="match status" value="2"/>
</dbReference>
<accession>A0A7M7NYQ6</accession>
<reference evidence="5" key="1">
    <citation type="submission" date="2015-02" db="EMBL/GenBank/DDBJ databases">
        <title>Genome sequencing for Strongylocentrotus purpuratus.</title>
        <authorList>
            <person name="Murali S."/>
            <person name="Liu Y."/>
            <person name="Vee V."/>
            <person name="English A."/>
            <person name="Wang M."/>
            <person name="Skinner E."/>
            <person name="Han Y."/>
            <person name="Muzny D.M."/>
            <person name="Worley K.C."/>
            <person name="Gibbs R.A."/>
        </authorList>
    </citation>
    <scope>NUCLEOTIDE SEQUENCE</scope>
</reference>
<evidence type="ECO:0000259" key="3">
    <source>
        <dbReference type="PROSITE" id="PS50222"/>
    </source>
</evidence>
<dbReference type="PROSITE" id="PS50222">
    <property type="entry name" value="EF_HAND_2"/>
    <property type="match status" value="2"/>
</dbReference>
<dbReference type="Pfam" id="PF13499">
    <property type="entry name" value="EF-hand_7"/>
    <property type="match status" value="2"/>
</dbReference>
<evidence type="ECO:0000313" key="5">
    <source>
        <dbReference type="Proteomes" id="UP000007110"/>
    </source>
</evidence>
<feature type="domain" description="EF-hand" evidence="3">
    <location>
        <begin position="45"/>
        <end position="80"/>
    </location>
</feature>
<evidence type="ECO:0000256" key="2">
    <source>
        <dbReference type="ARBA" id="ARBA00022837"/>
    </source>
</evidence>
<dbReference type="KEGG" id="spu:100893021"/>
<dbReference type="SUPFAM" id="SSF47473">
    <property type="entry name" value="EF-hand"/>
    <property type="match status" value="1"/>
</dbReference>
<sequence>MAAPSSSTSSQGRLGVASSLLHSLEQGRDHVAEIDPALTSQFTAQELRDLRMVFDTFDKDRKGYIDAFDLRRALRVLGFKLSHEQIDEAIADIGRRIGEVSFSDFVELVAHRQGDSRDIYGEIHQGFDMMDYGKKGCLTTDDLKLVAKEVGVKVSDSMIKEMIEEASSSGDNTLSRDEFVAVMLQTNMFKE</sequence>
<dbReference type="InParanoid" id="A0A7M7NYQ6"/>
<dbReference type="InterPro" id="IPR050145">
    <property type="entry name" value="Centrin_CML-like"/>
</dbReference>
<dbReference type="OMA" id="DEFFQIM"/>
<dbReference type="RefSeq" id="XP_030843612.1">
    <property type="nucleotide sequence ID" value="XM_030987752.1"/>
</dbReference>